<dbReference type="Gene3D" id="1.25.40.10">
    <property type="entry name" value="Tetratricopeptide repeat domain"/>
    <property type="match status" value="1"/>
</dbReference>
<protein>
    <recommendedName>
        <fullName evidence="3">Tetratricopeptide repeat protein</fullName>
    </recommendedName>
</protein>
<evidence type="ECO:0008006" key="3">
    <source>
        <dbReference type="Google" id="ProtNLM"/>
    </source>
</evidence>
<keyword evidence="2" id="KW-1185">Reference proteome</keyword>
<name>A0A4R1KUU3_9FLAO</name>
<dbReference type="RefSeq" id="WP_132703176.1">
    <property type="nucleotide sequence ID" value="NZ_SMGI01000001.1"/>
</dbReference>
<reference evidence="1 2" key="1">
    <citation type="journal article" date="2015" name="Stand. Genomic Sci.">
        <title>Genomic Encyclopedia of Bacterial and Archaeal Type Strains, Phase III: the genomes of soil and plant-associated and newly described type strains.</title>
        <authorList>
            <person name="Whitman W.B."/>
            <person name="Woyke T."/>
            <person name="Klenk H.P."/>
            <person name="Zhou Y."/>
            <person name="Lilburn T.G."/>
            <person name="Beck B.J."/>
            <person name="De Vos P."/>
            <person name="Vandamme P."/>
            <person name="Eisen J.A."/>
            <person name="Garrity G."/>
            <person name="Hugenholtz P."/>
            <person name="Kyrpides N.C."/>
        </authorList>
    </citation>
    <scope>NUCLEOTIDE SEQUENCE [LARGE SCALE GENOMIC DNA]</scope>
    <source>
        <strain evidence="1 2">CECT 8445</strain>
    </source>
</reference>
<gene>
    <name evidence="1" type="ORF">DFQ05_0466</name>
</gene>
<comment type="caution">
    <text evidence="1">The sequence shown here is derived from an EMBL/GenBank/DDBJ whole genome shotgun (WGS) entry which is preliminary data.</text>
</comment>
<evidence type="ECO:0000313" key="2">
    <source>
        <dbReference type="Proteomes" id="UP000295714"/>
    </source>
</evidence>
<dbReference type="SUPFAM" id="SSF48452">
    <property type="entry name" value="TPR-like"/>
    <property type="match status" value="1"/>
</dbReference>
<accession>A0A4R1KUU3</accession>
<dbReference type="InterPro" id="IPR011990">
    <property type="entry name" value="TPR-like_helical_dom_sf"/>
</dbReference>
<sequence length="404" mass="47503">MLINNWTVRTYIFVLFLSIPCFTFSQNNKNISPKDTLSNTLYNDLKVKALGDSIQSAIGNYDTKKYLSYFSEKEFNKLVKNQTEKEATNKAFYKGMLSGMSEAFKNIPNKIISELKDNGYYDFVNYRYDDIEQTYYILFRLYTNAGLNYHDYRVKKNKKTKAYEFVDIYVYLTGEAFSDTLSRLMNFALIGYEADNKNTVAKQDFINLERAIKANQLGDSKRAYNMMNKIKSDISKDKFFLILKSLMAVNINEEIYLKSLEELLEYHGNDPTVYLNKIDYYLLKNMNYEAIECVEKLKKITEDDFLNYSKANIAYLDKNYQVALDNYKYIVDNYDGFFEAQSSYLAVLCILEHNDEAISYLNSLIKEYDKDELITYLEEVDENGENVFKNFIKTNSYKNWKTSK</sequence>
<organism evidence="1 2">
    <name type="scientific">Winogradskyella wandonensis</name>
    <dbReference type="NCBI Taxonomy" id="1442586"/>
    <lineage>
        <taxon>Bacteria</taxon>
        <taxon>Pseudomonadati</taxon>
        <taxon>Bacteroidota</taxon>
        <taxon>Flavobacteriia</taxon>
        <taxon>Flavobacteriales</taxon>
        <taxon>Flavobacteriaceae</taxon>
        <taxon>Winogradskyella</taxon>
    </lineage>
</organism>
<proteinExistence type="predicted"/>
<dbReference type="EMBL" id="SMGI01000001">
    <property type="protein sequence ID" value="TCK68956.1"/>
    <property type="molecule type" value="Genomic_DNA"/>
</dbReference>
<dbReference type="Proteomes" id="UP000295714">
    <property type="component" value="Unassembled WGS sequence"/>
</dbReference>
<dbReference type="OrthoDB" id="1198805at2"/>
<evidence type="ECO:0000313" key="1">
    <source>
        <dbReference type="EMBL" id="TCK68956.1"/>
    </source>
</evidence>
<dbReference type="AlphaFoldDB" id="A0A4R1KUU3"/>